<proteinExistence type="predicted"/>
<dbReference type="Gene3D" id="3.30.530.20">
    <property type="match status" value="1"/>
</dbReference>
<evidence type="ECO:0008006" key="4">
    <source>
        <dbReference type="Google" id="ProtNLM"/>
    </source>
</evidence>
<evidence type="ECO:0000256" key="1">
    <source>
        <dbReference type="SAM" id="Phobius"/>
    </source>
</evidence>
<keyword evidence="1" id="KW-1133">Transmembrane helix</keyword>
<keyword evidence="3" id="KW-1185">Reference proteome</keyword>
<feature type="transmembrane region" description="Helical" evidence="1">
    <location>
        <begin position="120"/>
        <end position="137"/>
    </location>
</feature>
<gene>
    <name evidence="2" type="ORF">QYE77_07250</name>
</gene>
<dbReference type="SUPFAM" id="SSF55961">
    <property type="entry name" value="Bet v1-like"/>
    <property type="match status" value="1"/>
</dbReference>
<protein>
    <recommendedName>
        <fullName evidence="4">Cyclase</fullName>
    </recommendedName>
</protein>
<evidence type="ECO:0000313" key="3">
    <source>
        <dbReference type="Proteomes" id="UP001254165"/>
    </source>
</evidence>
<dbReference type="RefSeq" id="WP_315624710.1">
    <property type="nucleotide sequence ID" value="NZ_JAUHMF010000001.1"/>
</dbReference>
<name>A0ABU3NMJ2_9CHLR</name>
<keyword evidence="1" id="KW-0472">Membrane</keyword>
<accession>A0ABU3NMJ2</accession>
<dbReference type="EMBL" id="JAUHMF010000001">
    <property type="protein sequence ID" value="MDT8898063.1"/>
    <property type="molecule type" value="Genomic_DNA"/>
</dbReference>
<sequence>MPEFRTRYRVKAPLSAVVKFHEREDVLARLTPPPLQLDVLAREPLAEGSRLVFRLGLGPLGIIWEAIHQDVDLQHGFTDEQRRGPLQFWRHRHTFFPQSDGYTVIEEHITYAYRPGWRSLWTWLVFSPLGLHLLFAYRRWAIRRALEQT</sequence>
<reference evidence="2 3" key="1">
    <citation type="submission" date="2023-07" db="EMBL/GenBank/DDBJ databases">
        <title>Novel species of Thermanaerothrix with wide hydrolytic capabilities.</title>
        <authorList>
            <person name="Zayulina K.S."/>
            <person name="Podosokorskaya O.A."/>
            <person name="Elcheninov A.G."/>
        </authorList>
    </citation>
    <scope>NUCLEOTIDE SEQUENCE [LARGE SCALE GENOMIC DNA]</scope>
    <source>
        <strain evidence="2 3">4228-RoL</strain>
    </source>
</reference>
<organism evidence="2 3">
    <name type="scientific">Thermanaerothrix solaris</name>
    <dbReference type="NCBI Taxonomy" id="3058434"/>
    <lineage>
        <taxon>Bacteria</taxon>
        <taxon>Bacillati</taxon>
        <taxon>Chloroflexota</taxon>
        <taxon>Anaerolineae</taxon>
        <taxon>Anaerolineales</taxon>
        <taxon>Anaerolineaceae</taxon>
        <taxon>Thermanaerothrix</taxon>
    </lineage>
</organism>
<dbReference type="Proteomes" id="UP001254165">
    <property type="component" value="Unassembled WGS sequence"/>
</dbReference>
<evidence type="ECO:0000313" key="2">
    <source>
        <dbReference type="EMBL" id="MDT8898063.1"/>
    </source>
</evidence>
<dbReference type="InterPro" id="IPR023393">
    <property type="entry name" value="START-like_dom_sf"/>
</dbReference>
<keyword evidence="1" id="KW-0812">Transmembrane</keyword>
<comment type="caution">
    <text evidence="2">The sequence shown here is derived from an EMBL/GenBank/DDBJ whole genome shotgun (WGS) entry which is preliminary data.</text>
</comment>